<comment type="caution">
    <text evidence="1">The sequence shown here is derived from an EMBL/GenBank/DDBJ whole genome shotgun (WGS) entry which is preliminary data.</text>
</comment>
<dbReference type="EMBL" id="JAAOIW010000011">
    <property type="protein sequence ID" value="NHN33213.1"/>
    <property type="molecule type" value="Genomic_DNA"/>
</dbReference>
<reference evidence="1" key="1">
    <citation type="submission" date="2020-03" db="EMBL/GenBank/DDBJ databases">
        <title>Draft sequencing of Paenibacilllus sp. S3N08.</title>
        <authorList>
            <person name="Kim D.-U."/>
        </authorList>
    </citation>
    <scope>NUCLEOTIDE SEQUENCE</scope>
    <source>
        <strain evidence="1">S3N08</strain>
    </source>
</reference>
<gene>
    <name evidence="1" type="ORF">G9U52_25705</name>
</gene>
<accession>A0ABX0JCC6</accession>
<organism evidence="1 2">
    <name type="scientific">Paenibacillus agricola</name>
    <dbReference type="NCBI Taxonomy" id="2716264"/>
    <lineage>
        <taxon>Bacteria</taxon>
        <taxon>Bacillati</taxon>
        <taxon>Bacillota</taxon>
        <taxon>Bacilli</taxon>
        <taxon>Bacillales</taxon>
        <taxon>Paenibacillaceae</taxon>
        <taxon>Paenibacillus</taxon>
    </lineage>
</organism>
<sequence length="82" mass="9340">MIDKNKFLLEIKSEFEELRLVQISPKNQTGMGKSYLINRDYLNALVKQYIDPIVTTTLPLIISQKALPTAREGVLYSNGLKN</sequence>
<proteinExistence type="predicted"/>
<evidence type="ECO:0000313" key="1">
    <source>
        <dbReference type="EMBL" id="NHN33213.1"/>
    </source>
</evidence>
<dbReference type="Proteomes" id="UP001165962">
    <property type="component" value="Unassembled WGS sequence"/>
</dbReference>
<dbReference type="RefSeq" id="WP_166153525.1">
    <property type="nucleotide sequence ID" value="NZ_JAAOIW010000011.1"/>
</dbReference>
<protein>
    <submittedName>
        <fullName evidence="1">Uncharacterized protein</fullName>
    </submittedName>
</protein>
<evidence type="ECO:0000313" key="2">
    <source>
        <dbReference type="Proteomes" id="UP001165962"/>
    </source>
</evidence>
<keyword evidence="2" id="KW-1185">Reference proteome</keyword>
<name>A0ABX0JCC6_9BACL</name>